<dbReference type="RefSeq" id="WP_074261114.1">
    <property type="nucleotide sequence ID" value="NZ_FSRJ01000004.1"/>
</dbReference>
<dbReference type="Proteomes" id="UP000184699">
    <property type="component" value="Unassembled WGS sequence"/>
</dbReference>
<dbReference type="SUPFAM" id="SSF142433">
    <property type="entry name" value="CinA-like"/>
    <property type="match status" value="1"/>
</dbReference>
<proteinExistence type="predicted"/>
<dbReference type="InterPro" id="IPR036653">
    <property type="entry name" value="CinA-like_C"/>
</dbReference>
<dbReference type="STRING" id="232089.SAMN05443544_2949"/>
<dbReference type="AlphaFoldDB" id="A0A1N6H7J3"/>
<accession>A0A1N6H7J3</accession>
<reference evidence="3" key="1">
    <citation type="submission" date="2016-11" db="EMBL/GenBank/DDBJ databases">
        <authorList>
            <person name="Varghese N."/>
            <person name="Submissions S."/>
        </authorList>
    </citation>
    <scope>NUCLEOTIDE SEQUENCE [LARGE SCALE GENOMIC DNA]</scope>
    <source>
        <strain evidence="3">DSM 8595</strain>
    </source>
</reference>
<dbReference type="Gene3D" id="3.90.950.20">
    <property type="entry name" value="CinA-like"/>
    <property type="match status" value="1"/>
</dbReference>
<dbReference type="NCBIfam" id="TIGR00199">
    <property type="entry name" value="PncC_domain"/>
    <property type="match status" value="1"/>
</dbReference>
<dbReference type="EMBL" id="FSRJ01000004">
    <property type="protein sequence ID" value="SIO15655.1"/>
    <property type="molecule type" value="Genomic_DNA"/>
</dbReference>
<dbReference type="OrthoDB" id="1253990at2"/>
<evidence type="ECO:0000259" key="1">
    <source>
        <dbReference type="Pfam" id="PF02464"/>
    </source>
</evidence>
<organism evidence="2 3">
    <name type="scientific">Agromyces cerinus subsp. cerinus</name>
    <dbReference type="NCBI Taxonomy" id="232089"/>
    <lineage>
        <taxon>Bacteria</taxon>
        <taxon>Bacillati</taxon>
        <taxon>Actinomycetota</taxon>
        <taxon>Actinomycetes</taxon>
        <taxon>Micrococcales</taxon>
        <taxon>Microbacteriaceae</taxon>
        <taxon>Agromyces</taxon>
    </lineage>
</organism>
<dbReference type="Pfam" id="PF02464">
    <property type="entry name" value="CinA"/>
    <property type="match status" value="1"/>
</dbReference>
<sequence length="167" mass="16960">MPRATGDPAARLIAELTERGFRVAVAESLTGGLVVAELTSVPGASVVVSGGVVAYDTAVKRSVLGVDDELLAAEGAVHPEVARQMADRVRAVLAVDGRAAELGIATTGVAGPTDQDGRPVGTVFVGLAFDGGVEAIELPLLQGTRVEIRAATVQAAIEAALVRIQRA</sequence>
<name>A0A1N6H7J3_9MICO</name>
<evidence type="ECO:0000313" key="3">
    <source>
        <dbReference type="Proteomes" id="UP000184699"/>
    </source>
</evidence>
<protein>
    <submittedName>
        <fullName evidence="2">Competence/damage-inducible protein cinA</fullName>
    </submittedName>
</protein>
<gene>
    <name evidence="2" type="ORF">SAMN05443544_2949</name>
</gene>
<feature type="domain" description="CinA C-terminal" evidence="1">
    <location>
        <begin position="9"/>
        <end position="159"/>
    </location>
</feature>
<dbReference type="InterPro" id="IPR008136">
    <property type="entry name" value="CinA_C"/>
</dbReference>
<keyword evidence="3" id="KW-1185">Reference proteome</keyword>
<evidence type="ECO:0000313" key="2">
    <source>
        <dbReference type="EMBL" id="SIO15655.1"/>
    </source>
</evidence>